<keyword evidence="2" id="KW-1185">Reference proteome</keyword>
<accession>A0AAE4CBV3</accession>
<dbReference type="Proteomes" id="UP001183643">
    <property type="component" value="Unassembled WGS sequence"/>
</dbReference>
<evidence type="ECO:0000313" key="1">
    <source>
        <dbReference type="EMBL" id="MDR7278503.1"/>
    </source>
</evidence>
<dbReference type="AlphaFoldDB" id="A0AAE4CBV3"/>
<organism evidence="1 2">
    <name type="scientific">Catenuloplanes atrovinosus</name>
    <dbReference type="NCBI Taxonomy" id="137266"/>
    <lineage>
        <taxon>Bacteria</taxon>
        <taxon>Bacillati</taxon>
        <taxon>Actinomycetota</taxon>
        <taxon>Actinomycetes</taxon>
        <taxon>Micromonosporales</taxon>
        <taxon>Micromonosporaceae</taxon>
        <taxon>Catenuloplanes</taxon>
    </lineage>
</organism>
<reference evidence="1" key="1">
    <citation type="submission" date="2023-07" db="EMBL/GenBank/DDBJ databases">
        <title>Sequencing the genomes of 1000 actinobacteria strains.</title>
        <authorList>
            <person name="Klenk H.-P."/>
        </authorList>
    </citation>
    <scope>NUCLEOTIDE SEQUENCE</scope>
    <source>
        <strain evidence="1">DSM 44707</strain>
    </source>
</reference>
<name>A0AAE4CBV3_9ACTN</name>
<sequence length="34" mass="3636">MVIGFSGSPVRYCGFPQVDRAVRPIPGTALHSYG</sequence>
<evidence type="ECO:0000313" key="2">
    <source>
        <dbReference type="Proteomes" id="UP001183643"/>
    </source>
</evidence>
<gene>
    <name evidence="1" type="ORF">J2S41_005281</name>
</gene>
<comment type="caution">
    <text evidence="1">The sequence shown here is derived from an EMBL/GenBank/DDBJ whole genome shotgun (WGS) entry which is preliminary data.</text>
</comment>
<protein>
    <submittedName>
        <fullName evidence="1">Uncharacterized protein</fullName>
    </submittedName>
</protein>
<proteinExistence type="predicted"/>
<dbReference type="EMBL" id="JAVDYB010000001">
    <property type="protein sequence ID" value="MDR7278503.1"/>
    <property type="molecule type" value="Genomic_DNA"/>
</dbReference>